<name>A0ABS3LF83_9ENTE</name>
<protein>
    <submittedName>
        <fullName evidence="1">Uncharacterized protein</fullName>
    </submittedName>
</protein>
<dbReference type="RefSeq" id="WP_207675298.1">
    <property type="nucleotide sequence ID" value="NZ_JAFREM010000031.1"/>
</dbReference>
<gene>
    <name evidence="1" type="ORF">JZO70_19175</name>
</gene>
<organism evidence="1 2">
    <name type="scientific">Candidatus Enterococcus moelleringii</name>
    <dbReference type="NCBI Taxonomy" id="2815325"/>
    <lineage>
        <taxon>Bacteria</taxon>
        <taxon>Bacillati</taxon>
        <taxon>Bacillota</taxon>
        <taxon>Bacilli</taxon>
        <taxon>Lactobacillales</taxon>
        <taxon>Enterococcaceae</taxon>
        <taxon>Enterococcus</taxon>
    </lineage>
</organism>
<evidence type="ECO:0000313" key="1">
    <source>
        <dbReference type="EMBL" id="MBO1308307.1"/>
    </source>
</evidence>
<proteinExistence type="predicted"/>
<sequence>MLDENWTEDFERRKAKEAEVEKRTLAFQESFENGDITEEEYQANLNMEYDHTEPSPEWVPIEDPLDPNSEVAQEVGSELSQEYQEVIDTEVQESSDLEVYEELVDMHEQTQIIEE</sequence>
<evidence type="ECO:0000313" key="2">
    <source>
        <dbReference type="Proteomes" id="UP000664601"/>
    </source>
</evidence>
<dbReference type="EMBL" id="JAFREM010000031">
    <property type="protein sequence ID" value="MBO1308307.1"/>
    <property type="molecule type" value="Genomic_DNA"/>
</dbReference>
<accession>A0ABS3LF83</accession>
<dbReference type="Proteomes" id="UP000664601">
    <property type="component" value="Unassembled WGS sequence"/>
</dbReference>
<reference evidence="1 2" key="1">
    <citation type="submission" date="2021-03" db="EMBL/GenBank/DDBJ databases">
        <title>Enterococcal diversity collection.</title>
        <authorList>
            <person name="Gilmore M.S."/>
            <person name="Schwartzman J."/>
            <person name="Van Tyne D."/>
            <person name="Martin M."/>
            <person name="Earl A.M."/>
            <person name="Manson A.L."/>
            <person name="Straub T."/>
            <person name="Salamzade R."/>
            <person name="Saavedra J."/>
            <person name="Lebreton F."/>
            <person name="Prichula J."/>
            <person name="Schaufler K."/>
            <person name="Gaca A."/>
            <person name="Sgardioli B."/>
            <person name="Wagenaar J."/>
            <person name="Strong T."/>
        </authorList>
    </citation>
    <scope>NUCLEOTIDE SEQUENCE [LARGE SCALE GENOMIC DNA]</scope>
    <source>
        <strain evidence="1 2">669A</strain>
    </source>
</reference>
<comment type="caution">
    <text evidence="1">The sequence shown here is derived from an EMBL/GenBank/DDBJ whole genome shotgun (WGS) entry which is preliminary data.</text>
</comment>
<keyword evidence="2" id="KW-1185">Reference proteome</keyword>